<evidence type="ECO:0000313" key="3">
    <source>
        <dbReference type="Proteomes" id="UP001519311"/>
    </source>
</evidence>
<reference evidence="2 3" key="1">
    <citation type="submission" date="2021-03" db="EMBL/GenBank/DDBJ databases">
        <title>Sequencing the genomes of 1000 actinobacteria strains.</title>
        <authorList>
            <person name="Klenk H.-P."/>
        </authorList>
    </citation>
    <scope>NUCLEOTIDE SEQUENCE [LARGE SCALE GENOMIC DNA]</scope>
    <source>
        <strain evidence="2 3">DSM 40843</strain>
    </source>
</reference>
<accession>A0ABS4VGB5</accession>
<comment type="caution">
    <text evidence="2">The sequence shown here is derived from an EMBL/GenBank/DDBJ whole genome shotgun (WGS) entry which is preliminary data.</text>
</comment>
<keyword evidence="3" id="KW-1185">Reference proteome</keyword>
<organism evidence="2 3">
    <name type="scientific">Streptomyces clavifer</name>
    <dbReference type="NCBI Taxonomy" id="68188"/>
    <lineage>
        <taxon>Bacteria</taxon>
        <taxon>Bacillati</taxon>
        <taxon>Actinomycetota</taxon>
        <taxon>Actinomycetes</taxon>
        <taxon>Kitasatosporales</taxon>
        <taxon>Streptomycetaceae</taxon>
        <taxon>Streptomyces</taxon>
    </lineage>
</organism>
<dbReference type="RefSeq" id="WP_209470994.1">
    <property type="nucleotide sequence ID" value="NZ_BMWJ01000005.1"/>
</dbReference>
<gene>
    <name evidence="2" type="ORF">JOF59_005246</name>
</gene>
<sequence>MNTSVFQTVPAAARPLTEEDPGYTATGTAPVAATPVLATAVFAAGFVAGVVVCDAIGDTSPVEQ</sequence>
<feature type="region of interest" description="Disordered" evidence="1">
    <location>
        <begin position="1"/>
        <end position="23"/>
    </location>
</feature>
<name>A0ABS4VGB5_9ACTN</name>
<evidence type="ECO:0000313" key="2">
    <source>
        <dbReference type="EMBL" id="MBP2362846.1"/>
    </source>
</evidence>
<evidence type="ECO:0000256" key="1">
    <source>
        <dbReference type="SAM" id="MobiDB-lite"/>
    </source>
</evidence>
<dbReference type="EMBL" id="JAGINS010000001">
    <property type="protein sequence ID" value="MBP2362846.1"/>
    <property type="molecule type" value="Genomic_DNA"/>
</dbReference>
<dbReference type="Proteomes" id="UP001519311">
    <property type="component" value="Unassembled WGS sequence"/>
</dbReference>
<proteinExistence type="predicted"/>
<protein>
    <submittedName>
        <fullName evidence="2">Uncharacterized protein</fullName>
    </submittedName>
</protein>